<keyword evidence="1" id="KW-0812">Transmembrane</keyword>
<evidence type="ECO:0000313" key="2">
    <source>
        <dbReference type="EMBL" id="OGK40112.1"/>
    </source>
</evidence>
<accession>A0A1F7I9V6</accession>
<proteinExistence type="predicted"/>
<feature type="transmembrane region" description="Helical" evidence="1">
    <location>
        <begin position="21"/>
        <end position="46"/>
    </location>
</feature>
<keyword evidence="1" id="KW-1133">Transmembrane helix</keyword>
<organism evidence="2 3">
    <name type="scientific">Candidatus Roizmanbacteria bacterium RIFCSPLOWO2_01_FULL_37_12</name>
    <dbReference type="NCBI Taxonomy" id="1802056"/>
    <lineage>
        <taxon>Bacteria</taxon>
        <taxon>Candidatus Roizmaniibacteriota</taxon>
    </lineage>
</organism>
<feature type="transmembrane region" description="Helical" evidence="1">
    <location>
        <begin position="88"/>
        <end position="106"/>
    </location>
</feature>
<gene>
    <name evidence="2" type="ORF">A2954_00535</name>
</gene>
<dbReference type="EMBL" id="MGAG01000029">
    <property type="protein sequence ID" value="OGK40112.1"/>
    <property type="molecule type" value="Genomic_DNA"/>
</dbReference>
<reference evidence="2 3" key="1">
    <citation type="journal article" date="2016" name="Nat. Commun.">
        <title>Thousands of microbial genomes shed light on interconnected biogeochemical processes in an aquifer system.</title>
        <authorList>
            <person name="Anantharaman K."/>
            <person name="Brown C.T."/>
            <person name="Hug L.A."/>
            <person name="Sharon I."/>
            <person name="Castelle C.J."/>
            <person name="Probst A.J."/>
            <person name="Thomas B.C."/>
            <person name="Singh A."/>
            <person name="Wilkins M.J."/>
            <person name="Karaoz U."/>
            <person name="Brodie E.L."/>
            <person name="Williams K.H."/>
            <person name="Hubbard S.S."/>
            <person name="Banfield J.F."/>
        </authorList>
    </citation>
    <scope>NUCLEOTIDE SEQUENCE [LARGE SCALE GENOMIC DNA]</scope>
</reference>
<comment type="caution">
    <text evidence="2">The sequence shown here is derived from an EMBL/GenBank/DDBJ whole genome shotgun (WGS) entry which is preliminary data.</text>
</comment>
<dbReference type="AlphaFoldDB" id="A0A1F7I9V6"/>
<dbReference type="Proteomes" id="UP000177698">
    <property type="component" value="Unassembled WGS sequence"/>
</dbReference>
<name>A0A1F7I9V6_9BACT</name>
<keyword evidence="1" id="KW-0472">Membrane</keyword>
<evidence type="ECO:0000256" key="1">
    <source>
        <dbReference type="SAM" id="Phobius"/>
    </source>
</evidence>
<evidence type="ECO:0000313" key="3">
    <source>
        <dbReference type="Proteomes" id="UP000177698"/>
    </source>
</evidence>
<protein>
    <submittedName>
        <fullName evidence="2">Uncharacterized protein</fullName>
    </submittedName>
</protein>
<dbReference type="STRING" id="1802056.A2954_00535"/>
<sequence length="126" mass="14948">MKKFEKKILKGIYTFETKQTLLQLILRLLAIVSFSLGGVMWIYIIIQKLIYQETLDLFEIFKEDLLIIRENFWEVIGIFSEEAPVIEILLAICTVILSIFLILNFIQNFAKVKHKLDSIIRFWLNH</sequence>